<dbReference type="HOGENOM" id="CLU_071037_0_0_9"/>
<keyword evidence="1" id="KW-0808">Transferase</keyword>
<evidence type="ECO:0000313" key="2">
    <source>
        <dbReference type="Proteomes" id="UP000013785"/>
    </source>
</evidence>
<keyword evidence="2" id="KW-1185">Reference proteome</keyword>
<reference evidence="1 2" key="1">
    <citation type="submission" date="2013-02" db="EMBL/GenBank/DDBJ databases">
        <title>The Genome Sequence of Enterococcus phoeniculicola BAA-412.</title>
        <authorList>
            <consortium name="The Broad Institute Genome Sequencing Platform"/>
            <consortium name="The Broad Institute Genome Sequencing Center for Infectious Disease"/>
            <person name="Earl A.M."/>
            <person name="Gilmore M.S."/>
            <person name="Lebreton F."/>
            <person name="Walker B."/>
            <person name="Young S.K."/>
            <person name="Zeng Q."/>
            <person name="Gargeya S."/>
            <person name="Fitzgerald M."/>
            <person name="Haas B."/>
            <person name="Abouelleil A."/>
            <person name="Alvarado L."/>
            <person name="Arachchi H.M."/>
            <person name="Berlin A.M."/>
            <person name="Chapman S.B."/>
            <person name="Dewar J."/>
            <person name="Goldberg J."/>
            <person name="Griggs A."/>
            <person name="Gujja S."/>
            <person name="Hansen M."/>
            <person name="Howarth C."/>
            <person name="Imamovic A."/>
            <person name="Larimer J."/>
            <person name="McCowan C."/>
            <person name="Murphy C."/>
            <person name="Neiman D."/>
            <person name="Pearson M."/>
            <person name="Priest M."/>
            <person name="Roberts A."/>
            <person name="Saif S."/>
            <person name="Shea T."/>
            <person name="Sisk P."/>
            <person name="Sykes S."/>
            <person name="Wortman J."/>
            <person name="Nusbaum C."/>
            <person name="Birren B."/>
        </authorList>
    </citation>
    <scope>NUCLEOTIDE SEQUENCE [LARGE SCALE GENOMIC DNA]</scope>
    <source>
        <strain evidence="1 2">ATCC BAA-412</strain>
    </source>
</reference>
<evidence type="ECO:0000313" key="1">
    <source>
        <dbReference type="EMBL" id="EOL46072.1"/>
    </source>
</evidence>
<gene>
    <name evidence="1" type="ORF">UC3_00877</name>
</gene>
<sequence length="233" mass="25839">MNQQELSKRLAAVGEFVPERARLADIGSDHAYLPVALALTNKIEFAVAGEVVIGPFTSAVNQVKKNGLEQQITVRLASGLEAIESEDNISAITIAGMGGALIRDILAQGKSKNKLSGTERLILQPNIGEKNVRTWLMNESYQIIAEHILEENQKIYEIIVAEKVAEPLAYSETDLLFGPILSKEKSETFIKKWQAELKQREHVLHQLSLAATVPSEKIAQIEEERKQIEEMLA</sequence>
<dbReference type="InterPro" id="IPR029063">
    <property type="entry name" value="SAM-dependent_MTases_sf"/>
</dbReference>
<dbReference type="GO" id="GO:0160105">
    <property type="term" value="F:tRNA (adenine(22)-N1)-methyltransferase activity"/>
    <property type="evidence" value="ECO:0007669"/>
    <property type="project" value="InterPro"/>
</dbReference>
<dbReference type="Pfam" id="PF04816">
    <property type="entry name" value="TrmK"/>
    <property type="match status" value="1"/>
</dbReference>
<dbReference type="Gene3D" id="3.40.50.150">
    <property type="entry name" value="Vaccinia Virus protein VP39"/>
    <property type="match status" value="1"/>
</dbReference>
<dbReference type="AlphaFoldDB" id="R3WF40"/>
<dbReference type="PANTHER" id="PTHR38451">
    <property type="entry name" value="TRNA (ADENINE(22)-N(1))-METHYLTRANSFERASE"/>
    <property type="match status" value="1"/>
</dbReference>
<comment type="caution">
    <text evidence="1">The sequence shown here is derived from an EMBL/GenBank/DDBJ whole genome shotgun (WGS) entry which is preliminary data.</text>
</comment>
<protein>
    <submittedName>
        <fullName evidence="1">SAM-dependent methyltransferase</fullName>
    </submittedName>
</protein>
<dbReference type="EMBL" id="AJAT01000011">
    <property type="protein sequence ID" value="EOL46072.1"/>
    <property type="molecule type" value="Genomic_DNA"/>
</dbReference>
<dbReference type="eggNOG" id="COG2384">
    <property type="taxonomic scope" value="Bacteria"/>
</dbReference>
<dbReference type="PATRIC" id="fig|1158610.3.peg.856"/>
<dbReference type="GO" id="GO:0032259">
    <property type="term" value="P:methylation"/>
    <property type="evidence" value="ECO:0007669"/>
    <property type="project" value="UniProtKB-KW"/>
</dbReference>
<dbReference type="Proteomes" id="UP000013785">
    <property type="component" value="Unassembled WGS sequence"/>
</dbReference>
<dbReference type="InterPro" id="IPR006901">
    <property type="entry name" value="TrmK"/>
</dbReference>
<accession>R3WF40</accession>
<name>R3WF40_9ENTE</name>
<organism evidence="1 2">
    <name type="scientific">Enterococcus phoeniculicola ATCC BAA-412</name>
    <dbReference type="NCBI Taxonomy" id="1158610"/>
    <lineage>
        <taxon>Bacteria</taxon>
        <taxon>Bacillati</taxon>
        <taxon>Bacillota</taxon>
        <taxon>Bacilli</taxon>
        <taxon>Lactobacillales</taxon>
        <taxon>Enterococcaceae</taxon>
        <taxon>Enterococcus</taxon>
    </lineage>
</organism>
<dbReference type="PIRSF" id="PIRSF018637">
    <property type="entry name" value="TrmK"/>
    <property type="match status" value="1"/>
</dbReference>
<dbReference type="STRING" id="154621.RV11_GL001202"/>
<keyword evidence="1" id="KW-0489">Methyltransferase</keyword>
<dbReference type="Gene3D" id="1.10.287.1890">
    <property type="match status" value="1"/>
</dbReference>
<dbReference type="PANTHER" id="PTHR38451:SF1">
    <property type="entry name" value="TRNA (ADENINE(22)-N(1))-METHYLTRANSFERASE"/>
    <property type="match status" value="1"/>
</dbReference>
<dbReference type="OrthoDB" id="5881184at2"/>
<proteinExistence type="predicted"/>
<dbReference type="RefSeq" id="WP_010767550.1">
    <property type="nucleotide sequence ID" value="NZ_ASWE01000002.1"/>
</dbReference>